<keyword evidence="1" id="KW-1133">Transmembrane helix</keyword>
<keyword evidence="3" id="KW-1185">Reference proteome</keyword>
<evidence type="ECO:0000313" key="3">
    <source>
        <dbReference type="Proteomes" id="UP000324222"/>
    </source>
</evidence>
<dbReference type="AlphaFoldDB" id="A0A5B7JC31"/>
<keyword evidence="1" id="KW-0472">Membrane</keyword>
<evidence type="ECO:0008006" key="4">
    <source>
        <dbReference type="Google" id="ProtNLM"/>
    </source>
</evidence>
<protein>
    <recommendedName>
        <fullName evidence="4">Transmembrane protein</fullName>
    </recommendedName>
</protein>
<gene>
    <name evidence="2" type="ORF">E2C01_086976</name>
</gene>
<reference evidence="2 3" key="1">
    <citation type="submission" date="2019-05" db="EMBL/GenBank/DDBJ databases">
        <title>Another draft genome of Portunus trituberculatus and its Hox gene families provides insights of decapod evolution.</title>
        <authorList>
            <person name="Jeong J.-H."/>
            <person name="Song I."/>
            <person name="Kim S."/>
            <person name="Choi T."/>
            <person name="Kim D."/>
            <person name="Ryu S."/>
            <person name="Kim W."/>
        </authorList>
    </citation>
    <scope>NUCLEOTIDE SEQUENCE [LARGE SCALE GENOMIC DNA]</scope>
    <source>
        <tissue evidence="2">Muscle</tissue>
    </source>
</reference>
<keyword evidence="1" id="KW-0812">Transmembrane</keyword>
<dbReference type="Proteomes" id="UP000324222">
    <property type="component" value="Unassembled WGS sequence"/>
</dbReference>
<feature type="transmembrane region" description="Helical" evidence="1">
    <location>
        <begin position="23"/>
        <end position="43"/>
    </location>
</feature>
<organism evidence="2 3">
    <name type="scientific">Portunus trituberculatus</name>
    <name type="common">Swimming crab</name>
    <name type="synonym">Neptunus trituberculatus</name>
    <dbReference type="NCBI Taxonomy" id="210409"/>
    <lineage>
        <taxon>Eukaryota</taxon>
        <taxon>Metazoa</taxon>
        <taxon>Ecdysozoa</taxon>
        <taxon>Arthropoda</taxon>
        <taxon>Crustacea</taxon>
        <taxon>Multicrustacea</taxon>
        <taxon>Malacostraca</taxon>
        <taxon>Eumalacostraca</taxon>
        <taxon>Eucarida</taxon>
        <taxon>Decapoda</taxon>
        <taxon>Pleocyemata</taxon>
        <taxon>Brachyura</taxon>
        <taxon>Eubrachyura</taxon>
        <taxon>Portunoidea</taxon>
        <taxon>Portunidae</taxon>
        <taxon>Portuninae</taxon>
        <taxon>Portunus</taxon>
    </lineage>
</organism>
<comment type="caution">
    <text evidence="2">The sequence shown here is derived from an EMBL/GenBank/DDBJ whole genome shotgun (WGS) entry which is preliminary data.</text>
</comment>
<accession>A0A5B7JC31</accession>
<proteinExistence type="predicted"/>
<name>A0A5B7JC31_PORTR</name>
<evidence type="ECO:0000313" key="2">
    <source>
        <dbReference type="EMBL" id="MPC91913.1"/>
    </source>
</evidence>
<sequence length="63" mass="7103">MKNNETCYEPRRKLTTHFENKRGIHLVMCVPDVVVVVVVVVVVSRNGLLSAATIPLDQTYTFT</sequence>
<dbReference type="EMBL" id="VSRR010089446">
    <property type="protein sequence ID" value="MPC91913.1"/>
    <property type="molecule type" value="Genomic_DNA"/>
</dbReference>
<evidence type="ECO:0000256" key="1">
    <source>
        <dbReference type="SAM" id="Phobius"/>
    </source>
</evidence>